<evidence type="ECO:0000256" key="6">
    <source>
        <dbReference type="SAM" id="Phobius"/>
    </source>
</evidence>
<dbReference type="InterPro" id="IPR001046">
    <property type="entry name" value="NRAMP_fam"/>
</dbReference>
<accession>A0ABR3J5J8</accession>
<evidence type="ECO:0000256" key="5">
    <source>
        <dbReference type="SAM" id="MobiDB-lite"/>
    </source>
</evidence>
<dbReference type="PANTHER" id="PTHR11706:SF101">
    <property type="entry name" value="MANGANESE TRANSPORTER SMF1"/>
    <property type="match status" value="1"/>
</dbReference>
<comment type="subcellular location">
    <subcellularLocation>
        <location evidence="1">Membrane</location>
        <topology evidence="1">Multi-pass membrane protein</topology>
    </subcellularLocation>
</comment>
<feature type="transmembrane region" description="Helical" evidence="6">
    <location>
        <begin position="107"/>
        <end position="126"/>
    </location>
</feature>
<evidence type="ECO:0000256" key="2">
    <source>
        <dbReference type="ARBA" id="ARBA00022692"/>
    </source>
</evidence>
<evidence type="ECO:0000313" key="7">
    <source>
        <dbReference type="EMBL" id="KAL0950798.1"/>
    </source>
</evidence>
<dbReference type="NCBIfam" id="TIGR01197">
    <property type="entry name" value="nramp"/>
    <property type="match status" value="1"/>
</dbReference>
<dbReference type="PANTHER" id="PTHR11706">
    <property type="entry name" value="SOLUTE CARRIER PROTEIN FAMILY 11 MEMBER"/>
    <property type="match status" value="1"/>
</dbReference>
<keyword evidence="8" id="KW-1185">Reference proteome</keyword>
<feature type="transmembrane region" description="Helical" evidence="6">
    <location>
        <begin position="451"/>
        <end position="474"/>
    </location>
</feature>
<dbReference type="PRINTS" id="PR00447">
    <property type="entry name" value="NATRESASSCMP"/>
</dbReference>
<name>A0ABR3J5J8_9AGAR</name>
<keyword evidence="3 6" id="KW-1133">Transmembrane helix</keyword>
<feature type="transmembrane region" description="Helical" evidence="6">
    <location>
        <begin position="146"/>
        <end position="166"/>
    </location>
</feature>
<dbReference type="Proteomes" id="UP001556367">
    <property type="component" value="Unassembled WGS sequence"/>
</dbReference>
<organism evidence="7 8">
    <name type="scientific">Hohenbuehelia grisea</name>
    <dbReference type="NCBI Taxonomy" id="104357"/>
    <lineage>
        <taxon>Eukaryota</taxon>
        <taxon>Fungi</taxon>
        <taxon>Dikarya</taxon>
        <taxon>Basidiomycota</taxon>
        <taxon>Agaricomycotina</taxon>
        <taxon>Agaricomycetes</taxon>
        <taxon>Agaricomycetidae</taxon>
        <taxon>Agaricales</taxon>
        <taxon>Pleurotineae</taxon>
        <taxon>Pleurotaceae</taxon>
        <taxon>Hohenbuehelia</taxon>
    </lineage>
</organism>
<comment type="caution">
    <text evidence="7">The sequence shown here is derived from an EMBL/GenBank/DDBJ whole genome shotgun (WGS) entry which is preliminary data.</text>
</comment>
<feature type="transmembrane region" description="Helical" evidence="6">
    <location>
        <begin position="427"/>
        <end position="445"/>
    </location>
</feature>
<feature type="compositionally biased region" description="Low complexity" evidence="5">
    <location>
        <begin position="536"/>
        <end position="546"/>
    </location>
</feature>
<evidence type="ECO:0000313" key="8">
    <source>
        <dbReference type="Proteomes" id="UP001556367"/>
    </source>
</evidence>
<evidence type="ECO:0008006" key="9">
    <source>
        <dbReference type="Google" id="ProtNLM"/>
    </source>
</evidence>
<feature type="transmembrane region" description="Helical" evidence="6">
    <location>
        <begin position="331"/>
        <end position="355"/>
    </location>
</feature>
<gene>
    <name evidence="7" type="ORF">HGRIS_007564</name>
</gene>
<evidence type="ECO:0000256" key="4">
    <source>
        <dbReference type="ARBA" id="ARBA00023136"/>
    </source>
</evidence>
<dbReference type="Pfam" id="PF01566">
    <property type="entry name" value="Nramp"/>
    <property type="match status" value="2"/>
</dbReference>
<dbReference type="NCBIfam" id="NF037982">
    <property type="entry name" value="Nramp_1"/>
    <property type="match status" value="1"/>
</dbReference>
<proteinExistence type="predicted"/>
<feature type="compositionally biased region" description="Basic and acidic residues" evidence="5">
    <location>
        <begin position="502"/>
        <end position="516"/>
    </location>
</feature>
<feature type="region of interest" description="Disordered" evidence="5">
    <location>
        <begin position="502"/>
        <end position="549"/>
    </location>
</feature>
<feature type="transmembrane region" description="Helical" evidence="6">
    <location>
        <begin position="384"/>
        <end position="407"/>
    </location>
</feature>
<reference evidence="8" key="1">
    <citation type="submission" date="2024-06" db="EMBL/GenBank/DDBJ databases">
        <title>Multi-omics analyses provide insights into the biosynthesis of the anticancer antibiotic pleurotin in Hohenbuehelia grisea.</title>
        <authorList>
            <person name="Weaver J.A."/>
            <person name="Alberti F."/>
        </authorList>
    </citation>
    <scope>NUCLEOTIDE SEQUENCE [LARGE SCALE GENOMIC DNA]</scope>
    <source>
        <strain evidence="8">T-177</strain>
    </source>
</reference>
<sequence length="654" mass="69869">MHRLARLRTRTASSLAGAAHTVLHHVKNHVGVGIVCAVAYFDPGNWSVDLQAGSSFGYRPMLFVVLMAGLGAIALQALACKLGCVTGIDLASHCRLLLHDRPRHTRLIRYGVLYPLYVLCEIAIISTDIAELLGSAIGFTLIIPNLPLWAGVVLTASDVLIFLAFSDPSRGQGRPVKAFEFTIIVLVFAVFACFVALLVKAEPHWPDVFAGYLPSKQLFQSEPDAVYTAVGILGATVMPHALFLGSSLATQDRVSLEPPRPDPPVLPSSLYAQPGRRTLRARVKSFVAPLFKVSRAERVAAARDYRTKYGERENNSLPFIRQHLGHGIADIVISLLGIAVPINSAILILAATVFFRGRSMDAPSASPAGLFDAYDLIEQYIGKAAAVVFALALICAGQAASITATLAGQIVSEGFIEWRISPFFRRLVTRLIGLVPSVIVAVAAGREGINTLLVASQVILSVVLPFIAFPLIYLTSSAVVMRVRVPSSSELSVDGAAKDSDCVLEKESETEKRTPVDVRVVSVPPESDDVGDHADASQAASPAQHPQTTLADAPTALSAVPLPAQIDAAPHEKPRLSSELASRQARPLVCRCDDADERVETSSAAPSTAESASLHEFLDFSNGWTLTIVAYAIWAVVLVANVYALVMVGMGKAV</sequence>
<feature type="transmembrane region" description="Helical" evidence="6">
    <location>
        <begin position="178"/>
        <end position="199"/>
    </location>
</feature>
<feature type="transmembrane region" description="Helical" evidence="6">
    <location>
        <begin position="21"/>
        <end position="41"/>
    </location>
</feature>
<feature type="transmembrane region" description="Helical" evidence="6">
    <location>
        <begin position="225"/>
        <end position="245"/>
    </location>
</feature>
<dbReference type="EMBL" id="JASNQZ010000011">
    <property type="protein sequence ID" value="KAL0950798.1"/>
    <property type="molecule type" value="Genomic_DNA"/>
</dbReference>
<evidence type="ECO:0000256" key="3">
    <source>
        <dbReference type="ARBA" id="ARBA00022989"/>
    </source>
</evidence>
<evidence type="ECO:0000256" key="1">
    <source>
        <dbReference type="ARBA" id="ARBA00004141"/>
    </source>
</evidence>
<feature type="transmembrane region" description="Helical" evidence="6">
    <location>
        <begin position="61"/>
        <end position="86"/>
    </location>
</feature>
<protein>
    <recommendedName>
        <fullName evidence="9">Natural resistance-associated macrophage protein</fullName>
    </recommendedName>
</protein>
<feature type="transmembrane region" description="Helical" evidence="6">
    <location>
        <begin position="624"/>
        <end position="646"/>
    </location>
</feature>
<keyword evidence="2 6" id="KW-0812">Transmembrane</keyword>
<keyword evidence="4 6" id="KW-0472">Membrane</keyword>